<protein>
    <submittedName>
        <fullName evidence="1">Saposin-like protein</fullName>
    </submittedName>
</protein>
<accession>A0ACB7UXU1</accession>
<dbReference type="EMBL" id="CM037023">
    <property type="protein sequence ID" value="KAH7665595.1"/>
    <property type="molecule type" value="Genomic_DNA"/>
</dbReference>
<organism evidence="1 2">
    <name type="scientific">Dioscorea alata</name>
    <name type="common">Purple yam</name>
    <dbReference type="NCBI Taxonomy" id="55571"/>
    <lineage>
        <taxon>Eukaryota</taxon>
        <taxon>Viridiplantae</taxon>
        <taxon>Streptophyta</taxon>
        <taxon>Embryophyta</taxon>
        <taxon>Tracheophyta</taxon>
        <taxon>Spermatophyta</taxon>
        <taxon>Magnoliopsida</taxon>
        <taxon>Liliopsida</taxon>
        <taxon>Dioscoreales</taxon>
        <taxon>Dioscoreaceae</taxon>
        <taxon>Dioscorea</taxon>
    </lineage>
</organism>
<gene>
    <name evidence="1" type="ORF">IHE45_13G044300</name>
</gene>
<dbReference type="Proteomes" id="UP000827976">
    <property type="component" value="Chromosome 13"/>
</dbReference>
<proteinExistence type="predicted"/>
<evidence type="ECO:0000313" key="2">
    <source>
        <dbReference type="Proteomes" id="UP000827976"/>
    </source>
</evidence>
<reference evidence="2" key="1">
    <citation type="journal article" date="2022" name="Nat. Commun.">
        <title>Chromosome evolution and the genetic basis of agronomically important traits in greater yam.</title>
        <authorList>
            <person name="Bredeson J.V."/>
            <person name="Lyons J.B."/>
            <person name="Oniyinde I.O."/>
            <person name="Okereke N.R."/>
            <person name="Kolade O."/>
            <person name="Nnabue I."/>
            <person name="Nwadili C.O."/>
            <person name="Hribova E."/>
            <person name="Parker M."/>
            <person name="Nwogha J."/>
            <person name="Shu S."/>
            <person name="Carlson J."/>
            <person name="Kariba R."/>
            <person name="Muthemba S."/>
            <person name="Knop K."/>
            <person name="Barton G.J."/>
            <person name="Sherwood A.V."/>
            <person name="Lopez-Montes A."/>
            <person name="Asiedu R."/>
            <person name="Jamnadass R."/>
            <person name="Muchugi A."/>
            <person name="Goodstein D."/>
            <person name="Egesi C.N."/>
            <person name="Featherston J."/>
            <person name="Asfaw A."/>
            <person name="Simpson G.G."/>
            <person name="Dolezel J."/>
            <person name="Hendre P.S."/>
            <person name="Van Deynze A."/>
            <person name="Kumar P.L."/>
            <person name="Obidiegwu J.E."/>
            <person name="Bhattacharjee R."/>
            <person name="Rokhsar D.S."/>
        </authorList>
    </citation>
    <scope>NUCLEOTIDE SEQUENCE [LARGE SCALE GENOMIC DNA]</scope>
    <source>
        <strain evidence="2">cv. TDa95/00328</strain>
    </source>
</reference>
<name>A0ACB7UXU1_DIOAL</name>
<keyword evidence="2" id="KW-1185">Reference proteome</keyword>
<sequence>MATRKSKPPQAPPPPPPPRILNLPRRATRSKPQARHPRRASDIGALIDADRREDGGADVGWKIQAEILRAECEFLRLERELAVKKMERNRERMEVFLKSAMENLGREKIDGKEMDVMDKRTHPHPHHHHHQHVEMLRRRMEVVEEYSQMLLEGDWNSKVKGGCSYCKEVMRRVLEQVRAETDHWNEMQEMVEKVRVEMEELQVSRDLWRRRSSSAELNLRLVHAKMLEWQWRARASESKLIELKKEREETNKSSRNSGANEKQGSTHRFKNMKENKKEKIEENKTEKRELSRRPRPLQEIGNLR</sequence>
<evidence type="ECO:0000313" key="1">
    <source>
        <dbReference type="EMBL" id="KAH7665595.1"/>
    </source>
</evidence>
<comment type="caution">
    <text evidence="1">The sequence shown here is derived from an EMBL/GenBank/DDBJ whole genome shotgun (WGS) entry which is preliminary data.</text>
</comment>